<organism evidence="1 2">
    <name type="scientific">Pectobacterium cacticida</name>
    <dbReference type="NCBI Taxonomy" id="69221"/>
    <lineage>
        <taxon>Bacteria</taxon>
        <taxon>Pseudomonadati</taxon>
        <taxon>Pseudomonadota</taxon>
        <taxon>Gammaproteobacteria</taxon>
        <taxon>Enterobacterales</taxon>
        <taxon>Pectobacteriaceae</taxon>
        <taxon>Pectobacterium</taxon>
    </lineage>
</organism>
<gene>
    <name evidence="1" type="ORF">QNA12_14645</name>
</gene>
<dbReference type="RefSeq" id="WP_264498165.1">
    <property type="nucleotide sequence ID" value="NZ_CP109947.1"/>
</dbReference>
<sequence>MLTEQFIQQIYLKHMNLFLHPEEWQADISNDLRDYLNTDIVFHSPRLLPIMQFMLDSIPGNRQLRARCQLSERILTLWILGLDALATASGNTRLLPRTSPESSGRVDCLLPGDPSALLDLSDADFIQLTAQGERHTADVIPRAQLAHTVRHWSRFECWLSRALAQTGEHCVAQLATLQRRCDIDERVVRRFDTDFGFISVNLGAVDPEQMNKPEDPVEYVKRVCRNEIYPVALESRIHYHNGAIIGRFSVQNDVANVNRLTVADYGEVVRQAIAWLRDERRRLQLDNDSPAPALRLVA</sequence>
<reference evidence="1 2" key="1">
    <citation type="journal article" date="2024" name="Front. Plant Sci.">
        <title>Comprehensive phenomic and genomic studies of the species, Pectobacterium cacticida and proposal for reclassification as Alcorniella cacticida comb. nov.</title>
        <authorList>
            <person name="Jonca J."/>
            <person name="Pirhonen M."/>
            <person name="Waleron M.M."/>
            <person name="Gawor J."/>
            <person name="Mrozik A."/>
            <person name="Smoktunowicz M."/>
            <person name="Waleron K."/>
            <person name="Waleron M."/>
        </authorList>
    </citation>
    <scope>NUCLEOTIDE SEQUENCE [LARGE SCALE GENOMIC DNA]</scope>
    <source>
        <strain evidence="1 2">DPMP6</strain>
    </source>
</reference>
<evidence type="ECO:0000313" key="1">
    <source>
        <dbReference type="EMBL" id="WWO37773.1"/>
    </source>
</evidence>
<name>A0ABZ2G9N9_9GAMM</name>
<evidence type="ECO:0000313" key="2">
    <source>
        <dbReference type="Proteomes" id="UP001379444"/>
    </source>
</evidence>
<accession>A0ABZ2G9N9</accession>
<dbReference type="EMBL" id="CP125967">
    <property type="protein sequence ID" value="WWO37773.1"/>
    <property type="molecule type" value="Genomic_DNA"/>
</dbReference>
<proteinExistence type="predicted"/>
<dbReference type="Proteomes" id="UP001379444">
    <property type="component" value="Chromosome"/>
</dbReference>
<keyword evidence="2" id="KW-1185">Reference proteome</keyword>
<protein>
    <submittedName>
        <fullName evidence="1">Uncharacterized protein</fullName>
    </submittedName>
</protein>